<proteinExistence type="predicted"/>
<protein>
    <submittedName>
        <fullName evidence="1">Uncharacterized protein</fullName>
    </submittedName>
</protein>
<accession>A0A482MIS9</accession>
<evidence type="ECO:0000313" key="2">
    <source>
        <dbReference type="Proteomes" id="UP000310297"/>
    </source>
</evidence>
<dbReference type="Proteomes" id="UP000310297">
    <property type="component" value="Segment"/>
</dbReference>
<evidence type="ECO:0000313" key="1">
    <source>
        <dbReference type="EMBL" id="QBQ73901.1"/>
    </source>
</evidence>
<reference evidence="1 2" key="1">
    <citation type="submission" date="2019-03" db="EMBL/GenBank/DDBJ databases">
        <title>Diversity and diversification of Nodularia spumigena cyanophages in the Baltic Sea.</title>
        <authorList>
            <person name="Sulcius S."/>
            <person name="Holmfeldt K."/>
            <person name="Simoliunas E."/>
        </authorList>
    </citation>
    <scope>NUCLEOTIDE SEQUENCE [LARGE SCALE GENOMIC DNA]</scope>
</reference>
<dbReference type="EMBL" id="MK605246">
    <property type="protein sequence ID" value="QBQ73901.1"/>
    <property type="molecule type" value="Genomic_DNA"/>
</dbReference>
<name>A0A482MIS9_9CAUD</name>
<gene>
    <name evidence="1" type="ORF">kac68v162_gp053</name>
</gene>
<organism evidence="1 2">
    <name type="scientific">Nodularia phage vB_NspS-kac68v162</name>
    <dbReference type="NCBI Taxonomy" id="2557583"/>
    <lineage>
        <taxon>Viruses</taxon>
        <taxon>Duplodnaviria</taxon>
        <taxon>Heunggongvirae</taxon>
        <taxon>Uroviricota</taxon>
        <taxon>Caudoviricetes</taxon>
        <taxon>Ravarandavirus</taxon>
        <taxon>Ravarandavirus kac68v161</taxon>
    </lineage>
</organism>
<sequence>MGYQVILKNQIASKWSYIYMWLGLYN</sequence>